<reference evidence="1 2" key="1">
    <citation type="submission" date="2017-04" db="EMBL/GenBank/DDBJ databases">
        <authorList>
            <person name="Afonso C.L."/>
            <person name="Miller P.J."/>
            <person name="Scott M.A."/>
            <person name="Spackman E."/>
            <person name="Goraichik I."/>
            <person name="Dimitrov K.M."/>
            <person name="Suarez D.L."/>
            <person name="Swayne D.E."/>
        </authorList>
    </citation>
    <scope>NUCLEOTIDE SEQUENCE [LARGE SCALE GENOMIC DNA]</scope>
    <source>
        <strain evidence="1">LMG 28154</strain>
    </source>
</reference>
<gene>
    <name evidence="1" type="ORF">BSIN_3978</name>
</gene>
<dbReference type="EMBL" id="FXAN01000065">
    <property type="protein sequence ID" value="SMG00993.1"/>
    <property type="molecule type" value="Genomic_DNA"/>
</dbReference>
<accession>A0A238H7E6</accession>
<sequence length="53" mass="5754">MPAFLAGFACDTARAALKASGSISLPQNLQPTRGAKFFCDTNHWRLTFDLPPT</sequence>
<dbReference type="Proteomes" id="UP000198460">
    <property type="component" value="Unassembled WGS sequence"/>
</dbReference>
<dbReference type="AlphaFoldDB" id="A0A238H7E6"/>
<evidence type="ECO:0000313" key="2">
    <source>
        <dbReference type="Proteomes" id="UP000198460"/>
    </source>
</evidence>
<protein>
    <submittedName>
        <fullName evidence="1">Uncharacterized protein</fullName>
    </submittedName>
</protein>
<name>A0A238H7E6_9BURK</name>
<proteinExistence type="predicted"/>
<evidence type="ECO:0000313" key="1">
    <source>
        <dbReference type="EMBL" id="SMG00993.1"/>
    </source>
</evidence>
<organism evidence="1 2">
    <name type="scientific">Burkholderia singularis</name>
    <dbReference type="NCBI Taxonomy" id="1503053"/>
    <lineage>
        <taxon>Bacteria</taxon>
        <taxon>Pseudomonadati</taxon>
        <taxon>Pseudomonadota</taxon>
        <taxon>Betaproteobacteria</taxon>
        <taxon>Burkholderiales</taxon>
        <taxon>Burkholderiaceae</taxon>
        <taxon>Burkholderia</taxon>
        <taxon>pseudomallei group</taxon>
    </lineage>
</organism>